<keyword evidence="5 6" id="KW-0472">Membrane</keyword>
<dbReference type="PANTHER" id="PTHR33545">
    <property type="entry name" value="UPF0750 MEMBRANE PROTEIN YITT-RELATED"/>
    <property type="match status" value="1"/>
</dbReference>
<dbReference type="EMBL" id="CP102453">
    <property type="protein sequence ID" value="UUX34123.1"/>
    <property type="molecule type" value="Genomic_DNA"/>
</dbReference>
<dbReference type="PANTHER" id="PTHR33545:SF5">
    <property type="entry name" value="UPF0750 MEMBRANE PROTEIN YITT"/>
    <property type="match status" value="1"/>
</dbReference>
<dbReference type="InterPro" id="IPR003740">
    <property type="entry name" value="YitT"/>
</dbReference>
<reference evidence="7 8" key="1">
    <citation type="submission" date="2022-08" db="EMBL/GenBank/DDBJ databases">
        <title>Aerococcaceae sp. nov isolated from spoiled eye mask.</title>
        <authorList>
            <person name="Zhou G."/>
            <person name="Xie X.-B."/>
            <person name="Shi Q.-S."/>
            <person name="Wang Y.-S."/>
            <person name="Wen X."/>
            <person name="Peng H."/>
            <person name="Yang X.-J."/>
            <person name="Tao H.-B."/>
            <person name="Huang X.-M."/>
        </authorList>
    </citation>
    <scope>NUCLEOTIDE SEQUENCE [LARGE SCALE GENOMIC DNA]</scope>
    <source>
        <strain evidence="8">DM20194951</strain>
    </source>
</reference>
<name>A0ABY5P6T9_9LACT</name>
<evidence type="ECO:0000256" key="3">
    <source>
        <dbReference type="ARBA" id="ARBA00022692"/>
    </source>
</evidence>
<evidence type="ECO:0000313" key="8">
    <source>
        <dbReference type="Proteomes" id="UP001315967"/>
    </source>
</evidence>
<evidence type="ECO:0000256" key="6">
    <source>
        <dbReference type="SAM" id="Phobius"/>
    </source>
</evidence>
<comment type="subcellular location">
    <subcellularLocation>
        <location evidence="1">Cell membrane</location>
        <topology evidence="1">Multi-pass membrane protein</topology>
    </subcellularLocation>
</comment>
<feature type="transmembrane region" description="Helical" evidence="6">
    <location>
        <begin position="86"/>
        <end position="103"/>
    </location>
</feature>
<sequence length="228" mass="24480">MLSKLLSKLSLSKKEVLLIALGCLIMAFGIVNVHGPSKITEGGVIGLVLFSDKVLGLDPSLMSIILDLVCYILGFSMLGWTFLRKALVASGFFAIFYKFFLWTGPVMMSLYDYPIIAAVVGGIFIGVGCGLVVTQGGAAGGDDALAMVISNRFNISLSRAYLVTDGVVLLLSLTYIAPTRLIYSLLTTLVSSFLIGQIEVRITKPTKAMETVKTLKPVNPVEHPLSKI</sequence>
<protein>
    <submittedName>
        <fullName evidence="7">YitT family protein</fullName>
    </submittedName>
</protein>
<keyword evidence="4 6" id="KW-1133">Transmembrane helix</keyword>
<gene>
    <name evidence="7" type="ORF">NRE15_00185</name>
</gene>
<proteinExistence type="predicted"/>
<evidence type="ECO:0000256" key="2">
    <source>
        <dbReference type="ARBA" id="ARBA00022475"/>
    </source>
</evidence>
<keyword evidence="3 6" id="KW-0812">Transmembrane</keyword>
<evidence type="ECO:0000256" key="1">
    <source>
        <dbReference type="ARBA" id="ARBA00004651"/>
    </source>
</evidence>
<keyword evidence="8" id="KW-1185">Reference proteome</keyword>
<feature type="transmembrane region" description="Helical" evidence="6">
    <location>
        <begin position="182"/>
        <end position="200"/>
    </location>
</feature>
<organism evidence="7 8">
    <name type="scientific">Fundicoccus culcitae</name>
    <dbReference type="NCBI Taxonomy" id="2969821"/>
    <lineage>
        <taxon>Bacteria</taxon>
        <taxon>Bacillati</taxon>
        <taxon>Bacillota</taxon>
        <taxon>Bacilli</taxon>
        <taxon>Lactobacillales</taxon>
        <taxon>Aerococcaceae</taxon>
        <taxon>Fundicoccus</taxon>
    </lineage>
</organism>
<keyword evidence="2" id="KW-1003">Cell membrane</keyword>
<feature type="transmembrane region" description="Helical" evidence="6">
    <location>
        <begin position="160"/>
        <end position="176"/>
    </location>
</feature>
<dbReference type="Proteomes" id="UP001315967">
    <property type="component" value="Chromosome"/>
</dbReference>
<dbReference type="InterPro" id="IPR051461">
    <property type="entry name" value="UPF0750_membrane"/>
</dbReference>
<dbReference type="RefSeq" id="WP_313793626.1">
    <property type="nucleotide sequence ID" value="NZ_CP102453.1"/>
</dbReference>
<evidence type="ECO:0000313" key="7">
    <source>
        <dbReference type="EMBL" id="UUX34123.1"/>
    </source>
</evidence>
<dbReference type="Pfam" id="PF02588">
    <property type="entry name" value="YitT_membrane"/>
    <property type="match status" value="1"/>
</dbReference>
<feature type="transmembrane region" description="Helical" evidence="6">
    <location>
        <begin position="54"/>
        <end position="74"/>
    </location>
</feature>
<evidence type="ECO:0000256" key="4">
    <source>
        <dbReference type="ARBA" id="ARBA00022989"/>
    </source>
</evidence>
<evidence type="ECO:0000256" key="5">
    <source>
        <dbReference type="ARBA" id="ARBA00023136"/>
    </source>
</evidence>
<accession>A0ABY5P6T9</accession>
<feature type="transmembrane region" description="Helical" evidence="6">
    <location>
        <begin position="115"/>
        <end position="139"/>
    </location>
</feature>
<feature type="transmembrane region" description="Helical" evidence="6">
    <location>
        <begin position="16"/>
        <end position="34"/>
    </location>
</feature>